<organism evidence="2 3">
    <name type="scientific">Dendrothele bispora (strain CBS 962.96)</name>
    <dbReference type="NCBI Taxonomy" id="1314807"/>
    <lineage>
        <taxon>Eukaryota</taxon>
        <taxon>Fungi</taxon>
        <taxon>Dikarya</taxon>
        <taxon>Basidiomycota</taxon>
        <taxon>Agaricomycotina</taxon>
        <taxon>Agaricomycetes</taxon>
        <taxon>Agaricomycetidae</taxon>
        <taxon>Agaricales</taxon>
        <taxon>Agaricales incertae sedis</taxon>
        <taxon>Dendrothele</taxon>
    </lineage>
</organism>
<evidence type="ECO:0000313" key="3">
    <source>
        <dbReference type="Proteomes" id="UP000297245"/>
    </source>
</evidence>
<protein>
    <recommendedName>
        <fullName evidence="1">Nrap protein domain-containing protein</fullName>
    </recommendedName>
</protein>
<name>A0A4S8KSG3_DENBC</name>
<dbReference type="Proteomes" id="UP000297245">
    <property type="component" value="Unassembled WGS sequence"/>
</dbReference>
<dbReference type="Pfam" id="PF17405">
    <property type="entry name" value="Nrap_D4"/>
    <property type="match status" value="1"/>
</dbReference>
<evidence type="ECO:0000313" key="2">
    <source>
        <dbReference type="EMBL" id="THU78709.1"/>
    </source>
</evidence>
<gene>
    <name evidence="2" type="ORF">K435DRAFT_973435</name>
</gene>
<dbReference type="InterPro" id="IPR035369">
    <property type="entry name" value="Nrap_D4"/>
</dbReference>
<dbReference type="AlphaFoldDB" id="A0A4S8KSG3"/>
<accession>A0A4S8KSG3</accession>
<feature type="domain" description="Nrap protein" evidence="1">
    <location>
        <begin position="69"/>
        <end position="190"/>
    </location>
</feature>
<evidence type="ECO:0000259" key="1">
    <source>
        <dbReference type="Pfam" id="PF17405"/>
    </source>
</evidence>
<dbReference type="EMBL" id="ML180146">
    <property type="protein sequence ID" value="THU78709.1"/>
    <property type="molecule type" value="Genomic_DNA"/>
</dbReference>
<dbReference type="OrthoDB" id="10251401at2759"/>
<keyword evidence="3" id="KW-1185">Reference proteome</keyword>
<reference evidence="2 3" key="1">
    <citation type="journal article" date="2019" name="Nat. Ecol. Evol.">
        <title>Megaphylogeny resolves global patterns of mushroom evolution.</title>
        <authorList>
            <person name="Varga T."/>
            <person name="Krizsan K."/>
            <person name="Foldi C."/>
            <person name="Dima B."/>
            <person name="Sanchez-Garcia M."/>
            <person name="Sanchez-Ramirez S."/>
            <person name="Szollosi G.J."/>
            <person name="Szarkandi J.G."/>
            <person name="Papp V."/>
            <person name="Albert L."/>
            <person name="Andreopoulos W."/>
            <person name="Angelini C."/>
            <person name="Antonin V."/>
            <person name="Barry K.W."/>
            <person name="Bougher N.L."/>
            <person name="Buchanan P."/>
            <person name="Buyck B."/>
            <person name="Bense V."/>
            <person name="Catcheside P."/>
            <person name="Chovatia M."/>
            <person name="Cooper J."/>
            <person name="Damon W."/>
            <person name="Desjardin D."/>
            <person name="Finy P."/>
            <person name="Geml J."/>
            <person name="Haridas S."/>
            <person name="Hughes K."/>
            <person name="Justo A."/>
            <person name="Karasinski D."/>
            <person name="Kautmanova I."/>
            <person name="Kiss B."/>
            <person name="Kocsube S."/>
            <person name="Kotiranta H."/>
            <person name="LaButti K.M."/>
            <person name="Lechner B.E."/>
            <person name="Liimatainen K."/>
            <person name="Lipzen A."/>
            <person name="Lukacs Z."/>
            <person name="Mihaltcheva S."/>
            <person name="Morgado L.N."/>
            <person name="Niskanen T."/>
            <person name="Noordeloos M.E."/>
            <person name="Ohm R.A."/>
            <person name="Ortiz-Santana B."/>
            <person name="Ovrebo C."/>
            <person name="Racz N."/>
            <person name="Riley R."/>
            <person name="Savchenko A."/>
            <person name="Shiryaev A."/>
            <person name="Soop K."/>
            <person name="Spirin V."/>
            <person name="Szebenyi C."/>
            <person name="Tomsovsky M."/>
            <person name="Tulloss R.E."/>
            <person name="Uehling J."/>
            <person name="Grigoriev I.V."/>
            <person name="Vagvolgyi C."/>
            <person name="Papp T."/>
            <person name="Martin F.M."/>
            <person name="Miettinen O."/>
            <person name="Hibbett D.S."/>
            <person name="Nagy L.G."/>
        </authorList>
    </citation>
    <scope>NUCLEOTIDE SEQUENCE [LARGE SCALE GENOMIC DNA]</scope>
    <source>
        <strain evidence="2 3">CBS 962.96</strain>
    </source>
</reference>
<proteinExistence type="predicted"/>
<sequence>MTVRRILKHHFALRRGRRAHLNVKVPDDNELPTTLLNAHSISESLRHTSVFGPAPLTPALASSLPMNARIKFVFWERIGSALIATAPGLTASVIIGEGNREESDIQDSTRLGIVSPEGWVFLTRIWHDCEATLDLLDRILSGTGSLPCIITKSTEKKGKIHHDAVRVGKVYTRRFTHSPAYYGAITKLCHHFPGTVRIVRWFASYWLLHGHNGEAIEFLCAAFFVEDG</sequence>